<evidence type="ECO:0000313" key="2">
    <source>
        <dbReference type="EMBL" id="ESQ88379.1"/>
    </source>
</evidence>
<evidence type="ECO:0000313" key="3">
    <source>
        <dbReference type="Proteomes" id="UP000017837"/>
    </source>
</evidence>
<sequence>METRMPLLTTNTLVLLGLAAGISLVMMAATVVQLVTKKSGWIDTLWTFAVGAGGIAATLLPAEGANDTRRLVVGVLVAVWALRLGLHIASRTHSGEDDPRYAAIQKEHPKDWPVYLFGMLQAQALAAFVLVLAVRYAAINPAPFPALLDILGVVILVIALIGEGVADAQVKAFGKAHKGAVANTGLWKYSRHPNYFFEWLSWCGWALIALSQPFGWLALLAPIQMYILLVHVSGIPPLEKHMLATRGDKFRAYQARTNAFFPGRPKKEKL</sequence>
<protein>
    <submittedName>
        <fullName evidence="2">Uncharacterized protein</fullName>
    </submittedName>
</protein>
<dbReference type="InterPro" id="IPR010721">
    <property type="entry name" value="UstE-like"/>
</dbReference>
<dbReference type="Gene3D" id="1.20.120.1630">
    <property type="match status" value="1"/>
</dbReference>
<dbReference type="EMBL" id="AWGB01000038">
    <property type="protein sequence ID" value="ESQ88379.1"/>
    <property type="molecule type" value="Genomic_DNA"/>
</dbReference>
<dbReference type="Pfam" id="PF06966">
    <property type="entry name" value="DUF1295"/>
    <property type="match status" value="1"/>
</dbReference>
<organism evidence="2 3">
    <name type="scientific">Asticcacaulis benevestitus DSM 16100 = ATCC BAA-896</name>
    <dbReference type="NCBI Taxonomy" id="1121022"/>
    <lineage>
        <taxon>Bacteria</taxon>
        <taxon>Pseudomonadati</taxon>
        <taxon>Pseudomonadota</taxon>
        <taxon>Alphaproteobacteria</taxon>
        <taxon>Caulobacterales</taxon>
        <taxon>Caulobacteraceae</taxon>
        <taxon>Asticcacaulis</taxon>
    </lineage>
</organism>
<feature type="transmembrane region" description="Helical" evidence="1">
    <location>
        <begin position="72"/>
        <end position="92"/>
    </location>
</feature>
<accession>V4PM64</accession>
<dbReference type="AlphaFoldDB" id="V4PM64"/>
<evidence type="ECO:0000256" key="1">
    <source>
        <dbReference type="SAM" id="Phobius"/>
    </source>
</evidence>
<dbReference type="Proteomes" id="UP000017837">
    <property type="component" value="Unassembled WGS sequence"/>
</dbReference>
<dbReference type="PANTHER" id="PTHR32251:SF17">
    <property type="entry name" value="STEROID 5-ALPHA REDUCTASE C-TERMINAL DOMAIN-CONTAINING PROTEIN"/>
    <property type="match status" value="1"/>
</dbReference>
<dbReference type="PANTHER" id="PTHR32251">
    <property type="entry name" value="3-OXO-5-ALPHA-STEROID 4-DEHYDROGENASE"/>
    <property type="match status" value="1"/>
</dbReference>
<feature type="transmembrane region" description="Helical" evidence="1">
    <location>
        <begin position="112"/>
        <end position="134"/>
    </location>
</feature>
<feature type="transmembrane region" description="Helical" evidence="1">
    <location>
        <begin position="41"/>
        <end position="60"/>
    </location>
</feature>
<feature type="transmembrane region" description="Helical" evidence="1">
    <location>
        <begin position="146"/>
        <end position="166"/>
    </location>
</feature>
<keyword evidence="1" id="KW-1133">Transmembrane helix</keyword>
<comment type="caution">
    <text evidence="2">The sequence shown here is derived from an EMBL/GenBank/DDBJ whole genome shotgun (WGS) entry which is preliminary data.</text>
</comment>
<name>V4PM64_9CAUL</name>
<dbReference type="PATRIC" id="fig|1121022.4.peg.3281"/>
<gene>
    <name evidence="2" type="ORF">ABENE_16135</name>
</gene>
<feature type="transmembrane region" description="Helical" evidence="1">
    <location>
        <begin position="12"/>
        <end position="35"/>
    </location>
</feature>
<keyword evidence="3" id="KW-1185">Reference proteome</keyword>
<dbReference type="STRING" id="1121022.GCA_000376105_02311"/>
<proteinExistence type="predicted"/>
<keyword evidence="1" id="KW-0812">Transmembrane</keyword>
<reference evidence="2 3" key="1">
    <citation type="journal article" date="2014" name="Nature">
        <title>Sequential evolution of bacterial morphology by co-option of a developmental regulator.</title>
        <authorList>
            <person name="Jiang C."/>
            <person name="Brown P.J."/>
            <person name="Ducret A."/>
            <person name="Brun Y.V."/>
        </authorList>
    </citation>
    <scope>NUCLEOTIDE SEQUENCE [LARGE SCALE GENOMIC DNA]</scope>
    <source>
        <strain evidence="2 3">DSM 16100</strain>
    </source>
</reference>
<dbReference type="eggNOG" id="COG3752">
    <property type="taxonomic scope" value="Bacteria"/>
</dbReference>
<dbReference type="GO" id="GO:0016020">
    <property type="term" value="C:membrane"/>
    <property type="evidence" value="ECO:0007669"/>
    <property type="project" value="TreeGrafter"/>
</dbReference>
<keyword evidence="1" id="KW-0472">Membrane</keyword>
<dbReference type="PROSITE" id="PS50244">
    <property type="entry name" value="S5A_REDUCTASE"/>
    <property type="match status" value="1"/>
</dbReference>